<dbReference type="AlphaFoldDB" id="A0AAD8LNA4"/>
<keyword evidence="2" id="KW-0812">Transmembrane</keyword>
<sequence length="407" mass="47001">MFGCSRLQLGSRIARMASPPSGIGSHWRGFSSEGKIRRGFRRIYGVAYVSSVAFAAAGLYHAYREDIIPYLPPVPLEQIDEKKFEGADDMVVVLLGTRRMSAYPRRQMERLKGILPEGIQLYYTVKEGVDNKKPPVMLYKGMRKHYYASTYLLDKSQCDDMKAEMEEFFKPQSQDYDNIQQYPNIPEYVTYDTFQEKVVKAATPKAPIVLQLYEESCFLCFLMRPFINSINRHLGEIKSNVRIKRLNIERNDFPKGCCVTRATPTFVVYDGQPNGTRWSEFKPQEFVNKMVELAKLDSKSQKYMEKLSEDVSRRFMMFGNWARLIAQAQAIQESVLTRRPVDREAVYSRAIQMLMEADMDQHDDLEQNLERLKGEINSAEKDCLSMAMIQAQEIIKANKQQQAKTAK</sequence>
<evidence type="ECO:0000313" key="4">
    <source>
        <dbReference type="Proteomes" id="UP001230268"/>
    </source>
</evidence>
<evidence type="ECO:0000313" key="3">
    <source>
        <dbReference type="EMBL" id="KAK1441881.1"/>
    </source>
</evidence>
<dbReference type="Proteomes" id="UP001230268">
    <property type="component" value="Unassembled WGS sequence"/>
</dbReference>
<keyword evidence="1" id="KW-0175">Coiled coil</keyword>
<comment type="caution">
    <text evidence="3">The sequence shown here is derived from an EMBL/GenBank/DDBJ whole genome shotgun (WGS) entry which is preliminary data.</text>
</comment>
<organism evidence="3 4">
    <name type="scientific">Babesia gibsoni</name>
    <dbReference type="NCBI Taxonomy" id="33632"/>
    <lineage>
        <taxon>Eukaryota</taxon>
        <taxon>Sar</taxon>
        <taxon>Alveolata</taxon>
        <taxon>Apicomplexa</taxon>
        <taxon>Aconoidasida</taxon>
        <taxon>Piroplasmida</taxon>
        <taxon>Babesiidae</taxon>
        <taxon>Babesia</taxon>
    </lineage>
</organism>
<feature type="transmembrane region" description="Helical" evidence="2">
    <location>
        <begin position="43"/>
        <end position="63"/>
    </location>
</feature>
<protein>
    <recommendedName>
        <fullName evidence="5">Thioredoxin domain-containing protein</fullName>
    </recommendedName>
</protein>
<evidence type="ECO:0000256" key="1">
    <source>
        <dbReference type="SAM" id="Coils"/>
    </source>
</evidence>
<dbReference type="SUPFAM" id="SSF52833">
    <property type="entry name" value="Thioredoxin-like"/>
    <property type="match status" value="1"/>
</dbReference>
<evidence type="ECO:0008006" key="5">
    <source>
        <dbReference type="Google" id="ProtNLM"/>
    </source>
</evidence>
<keyword evidence="2" id="KW-1133">Transmembrane helix</keyword>
<evidence type="ECO:0000256" key="2">
    <source>
        <dbReference type="SAM" id="Phobius"/>
    </source>
</evidence>
<keyword evidence="2" id="KW-0472">Membrane</keyword>
<dbReference type="InterPro" id="IPR036249">
    <property type="entry name" value="Thioredoxin-like_sf"/>
</dbReference>
<gene>
    <name evidence="3" type="ORF">BgAZ_502130</name>
</gene>
<keyword evidence="4" id="KW-1185">Reference proteome</keyword>
<feature type="coiled-coil region" evidence="1">
    <location>
        <begin position="355"/>
        <end position="382"/>
    </location>
</feature>
<dbReference type="EMBL" id="JAVEPI010000005">
    <property type="protein sequence ID" value="KAK1441881.1"/>
    <property type="molecule type" value="Genomic_DNA"/>
</dbReference>
<accession>A0AAD8LNA4</accession>
<name>A0AAD8LNA4_BABGI</name>
<reference evidence="3" key="1">
    <citation type="submission" date="2023-08" db="EMBL/GenBank/DDBJ databases">
        <title>Draft sequence of the Babesia gibsoni genome.</title>
        <authorList>
            <person name="Yamagishi J.Y."/>
            <person name="Xuan X.X."/>
        </authorList>
    </citation>
    <scope>NUCLEOTIDE SEQUENCE</scope>
    <source>
        <strain evidence="3">Azabu</strain>
    </source>
</reference>
<proteinExistence type="predicted"/>